<name>A0A8J2YZW9_9PROT</name>
<dbReference type="EMBL" id="BMJQ01000027">
    <property type="protein sequence ID" value="GGF48220.1"/>
    <property type="molecule type" value="Genomic_DNA"/>
</dbReference>
<proteinExistence type="predicted"/>
<reference evidence="2" key="1">
    <citation type="journal article" date="2014" name="Int. J. Syst. Evol. Microbiol.">
        <title>Complete genome sequence of Corynebacterium casei LMG S-19264T (=DSM 44701T), isolated from a smear-ripened cheese.</title>
        <authorList>
            <consortium name="US DOE Joint Genome Institute (JGI-PGF)"/>
            <person name="Walter F."/>
            <person name="Albersmeier A."/>
            <person name="Kalinowski J."/>
            <person name="Ruckert C."/>
        </authorList>
    </citation>
    <scope>NUCLEOTIDE SEQUENCE</scope>
    <source>
        <strain evidence="2">CGMCC 1.15725</strain>
    </source>
</reference>
<reference evidence="2" key="2">
    <citation type="submission" date="2020-09" db="EMBL/GenBank/DDBJ databases">
        <authorList>
            <person name="Sun Q."/>
            <person name="Zhou Y."/>
        </authorList>
    </citation>
    <scope>NUCLEOTIDE SEQUENCE</scope>
    <source>
        <strain evidence="2">CGMCC 1.15725</strain>
    </source>
</reference>
<dbReference type="PANTHER" id="PTHR39323:SF1">
    <property type="entry name" value="BLR1149 PROTEIN"/>
    <property type="match status" value="1"/>
</dbReference>
<evidence type="ECO:0000259" key="1">
    <source>
        <dbReference type="Pfam" id="PF00149"/>
    </source>
</evidence>
<accession>A0A8J2YZW9</accession>
<protein>
    <submittedName>
        <fullName evidence="2">Metallophosphatase</fullName>
    </submittedName>
</protein>
<dbReference type="InterPro" id="IPR004843">
    <property type="entry name" value="Calcineurin-like_PHP"/>
</dbReference>
<gene>
    <name evidence="2" type="ORF">GCM10011611_63280</name>
</gene>
<feature type="domain" description="Calcineurin-like phosphoesterase" evidence="1">
    <location>
        <begin position="44"/>
        <end position="137"/>
    </location>
</feature>
<dbReference type="AlphaFoldDB" id="A0A8J2YZW9"/>
<dbReference type="Proteomes" id="UP000646365">
    <property type="component" value="Unassembled WGS sequence"/>
</dbReference>
<dbReference type="Pfam" id="PF00149">
    <property type="entry name" value="Metallophos"/>
    <property type="match status" value="1"/>
</dbReference>
<dbReference type="PANTHER" id="PTHR39323">
    <property type="entry name" value="BLR1149 PROTEIN"/>
    <property type="match status" value="1"/>
</dbReference>
<comment type="caution">
    <text evidence="2">The sequence shown here is derived from an EMBL/GenBank/DDBJ whole genome shotgun (WGS) entry which is preliminary data.</text>
</comment>
<dbReference type="SUPFAM" id="SSF56300">
    <property type="entry name" value="Metallo-dependent phosphatases"/>
    <property type="match status" value="1"/>
</dbReference>
<dbReference type="NCBIfam" id="TIGR04123">
    <property type="entry name" value="P_estr_lig_assc"/>
    <property type="match status" value="1"/>
</dbReference>
<dbReference type="InterPro" id="IPR026336">
    <property type="entry name" value="PdeM-like"/>
</dbReference>
<dbReference type="InterPro" id="IPR029052">
    <property type="entry name" value="Metallo-depent_PP-like"/>
</dbReference>
<evidence type="ECO:0000313" key="3">
    <source>
        <dbReference type="Proteomes" id="UP000646365"/>
    </source>
</evidence>
<sequence length="260" mass="27712">MNAPFAIPAHAPAPAPATKPLALSLAGVDLLAEPSGALWWPAERTLVVADLHFEKGAAFARRGTLLPPYDTRATLATLAALIERLAPARVVALGDSFHDADGAEQIGHDDAERLAMLVAHQDWIWIAGNHDPAPGPALGGRIVPDALRLGPLTLRHEAARDTAPGELSGHFHPKAGISIHGRRLTCRCFVADDRRVILPAFGAYAGGLDVRDPAIADLFPNGFAAYLAGKTRLTMVPFPKAPDAQRPLPFDEVETVRTDR</sequence>
<dbReference type="Gene3D" id="3.60.21.10">
    <property type="match status" value="1"/>
</dbReference>
<organism evidence="2 3">
    <name type="scientific">Aliidongia dinghuensis</name>
    <dbReference type="NCBI Taxonomy" id="1867774"/>
    <lineage>
        <taxon>Bacteria</taxon>
        <taxon>Pseudomonadati</taxon>
        <taxon>Pseudomonadota</taxon>
        <taxon>Alphaproteobacteria</taxon>
        <taxon>Rhodospirillales</taxon>
        <taxon>Dongiaceae</taxon>
        <taxon>Aliidongia</taxon>
    </lineage>
</organism>
<keyword evidence="3" id="KW-1185">Reference proteome</keyword>
<dbReference type="RefSeq" id="WP_229744114.1">
    <property type="nucleotide sequence ID" value="NZ_BMJQ01000027.1"/>
</dbReference>
<dbReference type="GO" id="GO:0016787">
    <property type="term" value="F:hydrolase activity"/>
    <property type="evidence" value="ECO:0007669"/>
    <property type="project" value="InterPro"/>
</dbReference>
<evidence type="ECO:0000313" key="2">
    <source>
        <dbReference type="EMBL" id="GGF48220.1"/>
    </source>
</evidence>